<evidence type="ECO:0000313" key="2">
    <source>
        <dbReference type="Proteomes" id="UP000218209"/>
    </source>
</evidence>
<evidence type="ECO:0000313" key="1">
    <source>
        <dbReference type="EMBL" id="OSX78652.1"/>
    </source>
</evidence>
<dbReference type="Proteomes" id="UP000218209">
    <property type="component" value="Unassembled WGS sequence"/>
</dbReference>
<proteinExistence type="predicted"/>
<protein>
    <submittedName>
        <fullName evidence="1">Uncharacterized protein</fullName>
    </submittedName>
</protein>
<dbReference type="AlphaFoldDB" id="A0A1X6PCQ6"/>
<dbReference type="EMBL" id="KV918808">
    <property type="protein sequence ID" value="OSX78652.1"/>
    <property type="molecule type" value="Genomic_DNA"/>
</dbReference>
<organism evidence="1 2">
    <name type="scientific">Porphyra umbilicalis</name>
    <name type="common">Purple laver</name>
    <name type="synonym">Red alga</name>
    <dbReference type="NCBI Taxonomy" id="2786"/>
    <lineage>
        <taxon>Eukaryota</taxon>
        <taxon>Rhodophyta</taxon>
        <taxon>Bangiophyceae</taxon>
        <taxon>Bangiales</taxon>
        <taxon>Bangiaceae</taxon>
        <taxon>Porphyra</taxon>
    </lineage>
</organism>
<sequence>MEAKKHRDDVRLEGKPDDVTVIFCLVKADQPMAD</sequence>
<gene>
    <name evidence="1" type="ORF">BU14_0104s0026</name>
</gene>
<keyword evidence="2" id="KW-1185">Reference proteome</keyword>
<accession>A0A1X6PCQ6</accession>
<name>A0A1X6PCQ6_PORUM</name>
<reference evidence="1 2" key="1">
    <citation type="submission" date="2017-03" db="EMBL/GenBank/DDBJ databases">
        <title>WGS assembly of Porphyra umbilicalis.</title>
        <authorList>
            <person name="Brawley S.H."/>
            <person name="Blouin N.A."/>
            <person name="Ficko-Blean E."/>
            <person name="Wheeler G.L."/>
            <person name="Lohr M."/>
            <person name="Goodson H.V."/>
            <person name="Jenkins J.W."/>
            <person name="Blaby-Haas C.E."/>
            <person name="Helliwell K.E."/>
            <person name="Chan C."/>
            <person name="Marriage T."/>
            <person name="Bhattacharya D."/>
            <person name="Klein A.S."/>
            <person name="Badis Y."/>
            <person name="Brodie J."/>
            <person name="Cao Y."/>
            <person name="Collen J."/>
            <person name="Dittami S.M."/>
            <person name="Gachon C.M."/>
            <person name="Green B.R."/>
            <person name="Karpowicz S."/>
            <person name="Kim J.W."/>
            <person name="Kudahl U."/>
            <person name="Lin S."/>
            <person name="Michel G."/>
            <person name="Mittag M."/>
            <person name="Olson B.J."/>
            <person name="Pangilinan J."/>
            <person name="Peng Y."/>
            <person name="Qiu H."/>
            <person name="Shu S."/>
            <person name="Singer J.T."/>
            <person name="Smith A.G."/>
            <person name="Sprecher B.N."/>
            <person name="Wagner V."/>
            <person name="Wang W."/>
            <person name="Wang Z.-Y."/>
            <person name="Yan J."/>
            <person name="Yarish C."/>
            <person name="Zoeuner-Riek S."/>
            <person name="Zhuang Y."/>
            <person name="Zou Y."/>
            <person name="Lindquist E.A."/>
            <person name="Grimwood J."/>
            <person name="Barry K."/>
            <person name="Rokhsar D.S."/>
            <person name="Schmutz J."/>
            <person name="Stiller J.W."/>
            <person name="Grossman A.R."/>
            <person name="Prochnik S.E."/>
        </authorList>
    </citation>
    <scope>NUCLEOTIDE SEQUENCE [LARGE SCALE GENOMIC DNA]</scope>
    <source>
        <strain evidence="1">4086291</strain>
    </source>
</reference>